<dbReference type="PANTHER" id="PTHR46771">
    <property type="entry name" value="DETERIN"/>
    <property type="match status" value="1"/>
</dbReference>
<dbReference type="InterPro" id="IPR051190">
    <property type="entry name" value="Baculoviral_IAP"/>
</dbReference>
<proteinExistence type="predicted"/>
<sequence length="180" mass="21161">HRTGYLLVLVWFAVWWFCCVLEVCRLKKIHNQRIHRPTMEMSFNLGHPANRLVSFKRHKWIHKEDAPCSPLEMAKAGFVATRKDCAVCHYCKKELDYWEAVDVPWNEHKAHNPECPFVKYYATPPDQVLVIDALRLEKDRLIYQAELEHKKNAAEIEKQREAIRAAMEARGKHGKSKKKA</sequence>
<keyword evidence="3" id="KW-0812">Transmembrane</keyword>
<dbReference type="CDD" id="cd00022">
    <property type="entry name" value="BIR"/>
    <property type="match status" value="1"/>
</dbReference>
<dbReference type="Pfam" id="PF00653">
    <property type="entry name" value="BIR"/>
    <property type="match status" value="1"/>
</dbReference>
<dbReference type="PANTHER" id="PTHR46771:SF5">
    <property type="entry name" value="DETERIN"/>
    <property type="match status" value="1"/>
</dbReference>
<keyword evidence="3" id="KW-1133">Transmembrane helix</keyword>
<feature type="non-terminal residue" evidence="4">
    <location>
        <position position="1"/>
    </location>
</feature>
<dbReference type="Gene3D" id="1.10.1170.10">
    <property type="entry name" value="Inhibitor Of Apoptosis Protein (2mihbC-IAP-1), Chain A"/>
    <property type="match status" value="1"/>
</dbReference>
<keyword evidence="3" id="KW-0472">Membrane</keyword>
<dbReference type="InterPro" id="IPR001370">
    <property type="entry name" value="BIR_rpt"/>
</dbReference>
<evidence type="ECO:0000313" key="4">
    <source>
        <dbReference type="EMBL" id="JAQ18572.1"/>
    </source>
</evidence>
<feature type="transmembrane region" description="Helical" evidence="3">
    <location>
        <begin position="6"/>
        <end position="26"/>
    </location>
</feature>
<organism evidence="4">
    <name type="scientific">Lygus hesperus</name>
    <name type="common">Western plant bug</name>
    <dbReference type="NCBI Taxonomy" id="30085"/>
    <lineage>
        <taxon>Eukaryota</taxon>
        <taxon>Metazoa</taxon>
        <taxon>Ecdysozoa</taxon>
        <taxon>Arthropoda</taxon>
        <taxon>Hexapoda</taxon>
        <taxon>Insecta</taxon>
        <taxon>Pterygota</taxon>
        <taxon>Neoptera</taxon>
        <taxon>Paraneoptera</taxon>
        <taxon>Hemiptera</taxon>
        <taxon>Heteroptera</taxon>
        <taxon>Panheteroptera</taxon>
        <taxon>Cimicomorpha</taxon>
        <taxon>Miridae</taxon>
        <taxon>Mirini</taxon>
        <taxon>Lygus</taxon>
    </lineage>
</organism>
<dbReference type="AlphaFoldDB" id="A0A146MHS1"/>
<protein>
    <submittedName>
        <fullName evidence="4">Baculoviral IAP repeat-containing protein 5</fullName>
    </submittedName>
</protein>
<gene>
    <name evidence="4" type="primary">Birc5_0</name>
    <name evidence="4" type="ORF">g.34280</name>
</gene>
<dbReference type="SMART" id="SM00238">
    <property type="entry name" value="BIR"/>
    <property type="match status" value="1"/>
</dbReference>
<keyword evidence="1" id="KW-0479">Metal-binding</keyword>
<evidence type="ECO:0000256" key="3">
    <source>
        <dbReference type="SAM" id="Phobius"/>
    </source>
</evidence>
<dbReference type="EMBL" id="GDHC01000057">
    <property type="protein sequence ID" value="JAQ18572.1"/>
    <property type="molecule type" value="Transcribed_RNA"/>
</dbReference>
<dbReference type="GO" id="GO:0046872">
    <property type="term" value="F:metal ion binding"/>
    <property type="evidence" value="ECO:0007669"/>
    <property type="project" value="UniProtKB-KW"/>
</dbReference>
<dbReference type="PROSITE" id="PS50143">
    <property type="entry name" value="BIR_REPEAT_2"/>
    <property type="match status" value="1"/>
</dbReference>
<keyword evidence="2" id="KW-0862">Zinc</keyword>
<name>A0A146MHS1_LYGHE</name>
<accession>A0A146MHS1</accession>
<evidence type="ECO:0000256" key="1">
    <source>
        <dbReference type="ARBA" id="ARBA00022723"/>
    </source>
</evidence>
<evidence type="ECO:0000256" key="2">
    <source>
        <dbReference type="ARBA" id="ARBA00022833"/>
    </source>
</evidence>
<dbReference type="SUPFAM" id="SSF57924">
    <property type="entry name" value="Inhibitor of apoptosis (IAP) repeat"/>
    <property type="match status" value="1"/>
</dbReference>
<reference evidence="4" key="1">
    <citation type="journal article" date="2016" name="Gigascience">
        <title>De novo construction of an expanded transcriptome assembly for the western tarnished plant bug, Lygus hesperus.</title>
        <authorList>
            <person name="Tassone E.E."/>
            <person name="Geib S.M."/>
            <person name="Hall B."/>
            <person name="Fabrick J.A."/>
            <person name="Brent C.S."/>
            <person name="Hull J.J."/>
        </authorList>
    </citation>
    <scope>NUCLEOTIDE SEQUENCE</scope>
</reference>